<gene>
    <name evidence="2" type="ORF">EVA_04444</name>
</gene>
<dbReference type="AlphaFoldDB" id="J9GJK5"/>
<reference evidence="2" key="1">
    <citation type="journal article" date="2012" name="PLoS ONE">
        <title>Gene sets for utilization of primary and secondary nutrition supplies in the distal gut of endangered iberian lynx.</title>
        <authorList>
            <person name="Alcaide M."/>
            <person name="Messina E."/>
            <person name="Richter M."/>
            <person name="Bargiela R."/>
            <person name="Peplies J."/>
            <person name="Huws S.A."/>
            <person name="Newbold C.J."/>
            <person name="Golyshin P.N."/>
            <person name="Simon M.A."/>
            <person name="Lopez G."/>
            <person name="Yakimov M.M."/>
            <person name="Ferrer M."/>
        </authorList>
    </citation>
    <scope>NUCLEOTIDE SEQUENCE</scope>
</reference>
<feature type="transmembrane region" description="Helical" evidence="1">
    <location>
        <begin position="43"/>
        <end position="64"/>
    </location>
</feature>
<organism evidence="2">
    <name type="scientific">gut metagenome</name>
    <dbReference type="NCBI Taxonomy" id="749906"/>
    <lineage>
        <taxon>unclassified sequences</taxon>
        <taxon>metagenomes</taxon>
        <taxon>organismal metagenomes</taxon>
    </lineage>
</organism>
<proteinExistence type="predicted"/>
<protein>
    <submittedName>
        <fullName evidence="2">Fumarate reductase subunit D</fullName>
    </submittedName>
</protein>
<keyword evidence="1" id="KW-0472">Membrane</keyword>
<keyword evidence="1" id="KW-0812">Transmembrane</keyword>
<keyword evidence="1" id="KW-1133">Transmembrane helix</keyword>
<comment type="caution">
    <text evidence="2">The sequence shown here is derived from an EMBL/GenBank/DDBJ whole genome shotgun (WGS) entry which is preliminary data.</text>
</comment>
<evidence type="ECO:0000256" key="1">
    <source>
        <dbReference type="SAM" id="Phobius"/>
    </source>
</evidence>
<dbReference type="EMBL" id="AMCI01000884">
    <property type="protein sequence ID" value="EJX07434.1"/>
    <property type="molecule type" value="Genomic_DNA"/>
</dbReference>
<evidence type="ECO:0000313" key="2">
    <source>
        <dbReference type="EMBL" id="EJX07434.1"/>
    </source>
</evidence>
<feature type="transmembrane region" description="Helical" evidence="1">
    <location>
        <begin position="76"/>
        <end position="96"/>
    </location>
</feature>
<feature type="transmembrane region" description="Helical" evidence="1">
    <location>
        <begin position="7"/>
        <end position="31"/>
    </location>
</feature>
<accession>J9GJK5</accession>
<sequence length="97" mass="10954">MSDFPKWMLALAGTNLIPLLLCPFFMFGQLHPFGTSQYEVVNFLFYVLLNLLWVVPVILFFVSLELYRRCFEGPGIVVAVLGLLLTIADIVLLFVVG</sequence>
<name>J9GJK5_9ZZZZ</name>